<protein>
    <submittedName>
        <fullName evidence="2">Uncharacterized protein</fullName>
    </submittedName>
</protein>
<reference evidence="2" key="2">
    <citation type="submission" date="2015-03" db="UniProtKB">
        <authorList>
            <consortium name="EnsemblPlants"/>
        </authorList>
    </citation>
    <scope>IDENTIFICATION</scope>
</reference>
<dbReference type="AlphaFoldDB" id="A0A0D3HUA6"/>
<evidence type="ECO:0000313" key="3">
    <source>
        <dbReference type="Proteomes" id="UP000026960"/>
    </source>
</evidence>
<sequence>RPRRSLPREPPPTPPSSTAAALDFRRSDAAAIDCRRSADAAAIDCRRSPSSHQSSRRHRSPPPARPQPDPHRRRRRRLPAPKVSGARSPQPPAPLPIPARWKLSRRQQHPLPPLGAGSVVKCAGSPSSPIGVIYNFEIPVTPTPSSPYFTHRYK</sequence>
<keyword evidence="3" id="KW-1185">Reference proteome</keyword>
<feature type="region of interest" description="Disordered" evidence="1">
    <location>
        <begin position="38"/>
        <end position="99"/>
    </location>
</feature>
<feature type="region of interest" description="Disordered" evidence="1">
    <location>
        <begin position="1"/>
        <end position="22"/>
    </location>
</feature>
<dbReference type="EnsemblPlants" id="OBART12G11480.2">
    <property type="protein sequence ID" value="OBART12G11480.2"/>
    <property type="gene ID" value="OBART12G11480"/>
</dbReference>
<organism evidence="2">
    <name type="scientific">Oryza barthii</name>
    <dbReference type="NCBI Taxonomy" id="65489"/>
    <lineage>
        <taxon>Eukaryota</taxon>
        <taxon>Viridiplantae</taxon>
        <taxon>Streptophyta</taxon>
        <taxon>Embryophyta</taxon>
        <taxon>Tracheophyta</taxon>
        <taxon>Spermatophyta</taxon>
        <taxon>Magnoliopsida</taxon>
        <taxon>Liliopsida</taxon>
        <taxon>Poales</taxon>
        <taxon>Poaceae</taxon>
        <taxon>BOP clade</taxon>
        <taxon>Oryzoideae</taxon>
        <taxon>Oryzeae</taxon>
        <taxon>Oryzinae</taxon>
        <taxon>Oryza</taxon>
    </lineage>
</organism>
<name>A0A0D3HUA6_9ORYZ</name>
<dbReference type="HOGENOM" id="CLU_1708850_0_0_1"/>
<evidence type="ECO:0000313" key="2">
    <source>
        <dbReference type="EnsemblPlants" id="OBART12G11480.2"/>
    </source>
</evidence>
<evidence type="ECO:0000256" key="1">
    <source>
        <dbReference type="SAM" id="MobiDB-lite"/>
    </source>
</evidence>
<dbReference type="PaxDb" id="65489-OBART12G11480.2"/>
<dbReference type="Gramene" id="OBART12G11480.2">
    <property type="protein sequence ID" value="OBART12G11480.2"/>
    <property type="gene ID" value="OBART12G11480"/>
</dbReference>
<accession>A0A0D3HUA6</accession>
<reference evidence="2" key="1">
    <citation type="journal article" date="2009" name="Rice">
        <title>De Novo Next Generation Sequencing of Plant Genomes.</title>
        <authorList>
            <person name="Rounsley S."/>
            <person name="Marri P.R."/>
            <person name="Yu Y."/>
            <person name="He R."/>
            <person name="Sisneros N."/>
            <person name="Goicoechea J.L."/>
            <person name="Lee S.J."/>
            <person name="Angelova A."/>
            <person name="Kudrna D."/>
            <person name="Luo M."/>
            <person name="Affourtit J."/>
            <person name="Desany B."/>
            <person name="Knight J."/>
            <person name="Niazi F."/>
            <person name="Egholm M."/>
            <person name="Wing R.A."/>
        </authorList>
    </citation>
    <scope>NUCLEOTIDE SEQUENCE [LARGE SCALE GENOMIC DNA]</scope>
    <source>
        <strain evidence="2">cv. IRGC 105608</strain>
    </source>
</reference>
<dbReference type="Proteomes" id="UP000026960">
    <property type="component" value="Chromosome 12"/>
</dbReference>
<proteinExistence type="predicted"/>